<evidence type="ECO:0000256" key="1">
    <source>
        <dbReference type="ARBA" id="ARBA00022723"/>
    </source>
</evidence>
<proteinExistence type="inferred from homology"/>
<keyword evidence="3 4" id="KW-0862">Zinc</keyword>
<evidence type="ECO:0000313" key="6">
    <source>
        <dbReference type="EMBL" id="MFC6332244.1"/>
    </source>
</evidence>
<dbReference type="CDD" id="cd01298">
    <property type="entry name" value="ATZ_TRZ_like"/>
    <property type="match status" value="1"/>
</dbReference>
<dbReference type="SUPFAM" id="SSF51556">
    <property type="entry name" value="Metallo-dependent hydrolases"/>
    <property type="match status" value="1"/>
</dbReference>
<feature type="binding site" evidence="4">
    <location>
        <position position="148"/>
    </location>
    <ligand>
        <name>substrate</name>
    </ligand>
</feature>
<dbReference type="InterPro" id="IPR006680">
    <property type="entry name" value="Amidohydro-rel"/>
</dbReference>
<dbReference type="InterPro" id="IPR023512">
    <property type="entry name" value="Deaminase_MtaD/DadD"/>
</dbReference>
<feature type="binding site" evidence="4">
    <location>
        <position position="69"/>
    </location>
    <ligand>
        <name>Zn(2+)</name>
        <dbReference type="ChEBI" id="CHEBI:29105"/>
    </ligand>
</feature>
<organism evidence="6 7">
    <name type="scientific">Paenibacillus septentrionalis</name>
    <dbReference type="NCBI Taxonomy" id="429342"/>
    <lineage>
        <taxon>Bacteria</taxon>
        <taxon>Bacillati</taxon>
        <taxon>Bacillota</taxon>
        <taxon>Bacilli</taxon>
        <taxon>Bacillales</taxon>
        <taxon>Paenibacillaceae</taxon>
        <taxon>Paenibacillus</taxon>
    </lineage>
</organism>
<feature type="binding site" evidence="4">
    <location>
        <position position="218"/>
    </location>
    <ligand>
        <name>substrate</name>
    </ligand>
</feature>
<feature type="binding site" evidence="4">
    <location>
        <position position="67"/>
    </location>
    <ligand>
        <name>Zn(2+)</name>
        <dbReference type="ChEBI" id="CHEBI:29105"/>
    </ligand>
</feature>
<feature type="binding site" evidence="4">
    <location>
        <position position="215"/>
    </location>
    <ligand>
        <name>Zn(2+)</name>
        <dbReference type="ChEBI" id="CHEBI:29105"/>
    </ligand>
</feature>
<evidence type="ECO:0000259" key="5">
    <source>
        <dbReference type="Pfam" id="PF01979"/>
    </source>
</evidence>
<feature type="binding site" evidence="4">
    <location>
        <position position="96"/>
    </location>
    <ligand>
        <name>substrate</name>
    </ligand>
</feature>
<comment type="cofactor">
    <cofactor evidence="4">
        <name>Zn(2+)</name>
        <dbReference type="ChEBI" id="CHEBI:29105"/>
    </cofactor>
    <text evidence="4">Binds 1 zinc ion per subunit.</text>
</comment>
<dbReference type="EC" id="3.5.4.31" evidence="4"/>
<sequence>MSRLWIKEGSFITMASHQPEVLRGHMVVEDGVIQYIGENEPAASVQEQAVIINGQGLLFMPGLVNTHGHAPMSLLRGFSDDQKLQVWLQEKMWPMEAKYSEADTKAGSDLAIAEMLLSGTTTFVDMYDRMEQVAQASIDAGIRAFLARGMIGLGSVEEQVSKLEDAVAFAKQWNGAGEGRIQTMLAPHAPYTCPPAFIERIVQAAHDLDLPLHTHMSETSAEVQQNVDDYGKRPVDHLEELGFFTRPALLAHAVHLTDDEIAKLAQLDASISHNPISNLKLASGVARVPELLRAGVKLSLGTDSAASNNNLDLFQEIRAAALLHKGVSGDPTVVPAHTALALGTSMGAQAIWHNHIGTLETGKAADFIAINIDQPHFFPRTDLVSHLVYAANGRDVEHVWVAGKQLVKHRQLLTMDEEKIRSEAQASFERLLT</sequence>
<dbReference type="InterPro" id="IPR011059">
    <property type="entry name" value="Metal-dep_hydrolase_composite"/>
</dbReference>
<comment type="caution">
    <text evidence="4">Lacks conserved residue(s) required for the propagation of feature annotation.</text>
</comment>
<evidence type="ECO:0000313" key="7">
    <source>
        <dbReference type="Proteomes" id="UP001596233"/>
    </source>
</evidence>
<accession>A0ABW1V480</accession>
<dbReference type="Proteomes" id="UP001596233">
    <property type="component" value="Unassembled WGS sequence"/>
</dbReference>
<comment type="similarity">
    <text evidence="4">Belongs to the metallo-dependent hydrolases superfamily. MTA/SAH deaminase family.</text>
</comment>
<dbReference type="InterPro" id="IPR050287">
    <property type="entry name" value="MTA/SAH_deaminase"/>
</dbReference>
<dbReference type="PANTHER" id="PTHR43794">
    <property type="entry name" value="AMINOHYDROLASE SSNA-RELATED"/>
    <property type="match status" value="1"/>
</dbReference>
<keyword evidence="1 4" id="KW-0479">Metal-binding</keyword>
<dbReference type="EMBL" id="JBHSTE010000002">
    <property type="protein sequence ID" value="MFC6332244.1"/>
    <property type="molecule type" value="Genomic_DNA"/>
</dbReference>
<dbReference type="Pfam" id="PF01979">
    <property type="entry name" value="Amidohydro_1"/>
    <property type="match status" value="1"/>
</dbReference>
<protein>
    <recommendedName>
        <fullName evidence="4">5-methylthioadenosine/S-adenosylhomocysteine deaminase</fullName>
        <shortName evidence="4">MTA/SAH deaminase</shortName>
        <ecNumber evidence="4">3.5.4.28</ecNumber>
        <ecNumber evidence="4">3.5.4.31</ecNumber>
    </recommendedName>
</protein>
<evidence type="ECO:0000256" key="4">
    <source>
        <dbReference type="HAMAP-Rule" id="MF_01281"/>
    </source>
</evidence>
<feature type="binding site" evidence="4">
    <location>
        <position position="188"/>
    </location>
    <ligand>
        <name>substrate</name>
    </ligand>
</feature>
<dbReference type="InterPro" id="IPR032466">
    <property type="entry name" value="Metal_Hydrolase"/>
</dbReference>
<feature type="binding site" evidence="4">
    <location>
        <position position="303"/>
    </location>
    <ligand>
        <name>substrate</name>
    </ligand>
</feature>
<feature type="binding site" evidence="4">
    <location>
        <position position="303"/>
    </location>
    <ligand>
        <name>Zn(2+)</name>
        <dbReference type="ChEBI" id="CHEBI:29105"/>
    </ligand>
</feature>
<dbReference type="RefSeq" id="WP_379232402.1">
    <property type="nucleotide sequence ID" value="NZ_JBHSTE010000002.1"/>
</dbReference>
<dbReference type="Gene3D" id="3.20.20.140">
    <property type="entry name" value="Metal-dependent hydrolases"/>
    <property type="match status" value="1"/>
</dbReference>
<gene>
    <name evidence="4" type="primary">mtaD</name>
    <name evidence="6" type="ORF">ACFP56_06380</name>
</gene>
<comment type="catalytic activity">
    <reaction evidence="4">
        <text>S-adenosyl-L-homocysteine + H2O + H(+) = S-inosyl-L-homocysteine + NH4(+)</text>
        <dbReference type="Rhea" id="RHEA:20716"/>
        <dbReference type="ChEBI" id="CHEBI:15377"/>
        <dbReference type="ChEBI" id="CHEBI:15378"/>
        <dbReference type="ChEBI" id="CHEBI:28938"/>
        <dbReference type="ChEBI" id="CHEBI:57856"/>
        <dbReference type="ChEBI" id="CHEBI:57985"/>
        <dbReference type="EC" id="3.5.4.28"/>
    </reaction>
</comment>
<dbReference type="HAMAP" id="MF_01281">
    <property type="entry name" value="MTA_SAH_deamin"/>
    <property type="match status" value="1"/>
</dbReference>
<comment type="caution">
    <text evidence="6">The sequence shown here is derived from an EMBL/GenBank/DDBJ whole genome shotgun (WGS) entry which is preliminary data.</text>
</comment>
<reference evidence="7" key="1">
    <citation type="journal article" date="2019" name="Int. J. Syst. Evol. Microbiol.">
        <title>The Global Catalogue of Microorganisms (GCM) 10K type strain sequencing project: providing services to taxonomists for standard genome sequencing and annotation.</title>
        <authorList>
            <consortium name="The Broad Institute Genomics Platform"/>
            <consortium name="The Broad Institute Genome Sequencing Center for Infectious Disease"/>
            <person name="Wu L."/>
            <person name="Ma J."/>
        </authorList>
    </citation>
    <scope>NUCLEOTIDE SEQUENCE [LARGE SCALE GENOMIC DNA]</scope>
    <source>
        <strain evidence="7">PCU 280</strain>
    </source>
</reference>
<evidence type="ECO:0000256" key="3">
    <source>
        <dbReference type="ARBA" id="ARBA00022833"/>
    </source>
</evidence>
<feature type="domain" description="Amidohydrolase-related" evidence="5">
    <location>
        <begin position="60"/>
        <end position="405"/>
    </location>
</feature>
<name>A0ABW1V480_9BACL</name>
<keyword evidence="7" id="KW-1185">Reference proteome</keyword>
<keyword evidence="2 4" id="KW-0378">Hydrolase</keyword>
<evidence type="ECO:0000256" key="2">
    <source>
        <dbReference type="ARBA" id="ARBA00022801"/>
    </source>
</evidence>
<dbReference type="SUPFAM" id="SSF51338">
    <property type="entry name" value="Composite domain of metallo-dependent hydrolases"/>
    <property type="match status" value="1"/>
</dbReference>
<dbReference type="Gene3D" id="2.30.40.10">
    <property type="entry name" value="Urease, subunit C, domain 1"/>
    <property type="match status" value="1"/>
</dbReference>
<comment type="catalytic activity">
    <reaction evidence="4">
        <text>S-methyl-5'-thioadenosine + H2O + H(+) = S-methyl-5'-thioinosine + NH4(+)</text>
        <dbReference type="Rhea" id="RHEA:25025"/>
        <dbReference type="ChEBI" id="CHEBI:15377"/>
        <dbReference type="ChEBI" id="CHEBI:15378"/>
        <dbReference type="ChEBI" id="CHEBI:17509"/>
        <dbReference type="ChEBI" id="CHEBI:28938"/>
        <dbReference type="ChEBI" id="CHEBI:48595"/>
        <dbReference type="EC" id="3.5.4.31"/>
    </reaction>
</comment>
<comment type="function">
    <text evidence="4">Catalyzes the deamination of 5-methylthioadenosine and S-adenosyl-L-homocysteine into 5-methylthioinosine and S-inosyl-L-homocysteine, respectively. Is also able to deaminate adenosine.</text>
</comment>
<dbReference type="EC" id="3.5.4.28" evidence="4"/>
<dbReference type="PANTHER" id="PTHR43794:SF11">
    <property type="entry name" value="AMIDOHYDROLASE-RELATED DOMAIN-CONTAINING PROTEIN"/>
    <property type="match status" value="1"/>
</dbReference>